<reference evidence="2 3" key="1">
    <citation type="journal article" date="2017" name="PLoS Biol.">
        <title>The sea cucumber genome provides insights into morphological evolution and visceral regeneration.</title>
        <authorList>
            <person name="Zhang X."/>
            <person name="Sun L."/>
            <person name="Yuan J."/>
            <person name="Sun Y."/>
            <person name="Gao Y."/>
            <person name="Zhang L."/>
            <person name="Li S."/>
            <person name="Dai H."/>
            <person name="Hamel J.F."/>
            <person name="Liu C."/>
            <person name="Yu Y."/>
            <person name="Liu S."/>
            <person name="Lin W."/>
            <person name="Guo K."/>
            <person name="Jin S."/>
            <person name="Xu P."/>
            <person name="Storey K.B."/>
            <person name="Huan P."/>
            <person name="Zhang T."/>
            <person name="Zhou Y."/>
            <person name="Zhang J."/>
            <person name="Lin C."/>
            <person name="Li X."/>
            <person name="Xing L."/>
            <person name="Huo D."/>
            <person name="Sun M."/>
            <person name="Wang L."/>
            <person name="Mercier A."/>
            <person name="Li F."/>
            <person name="Yang H."/>
            <person name="Xiang J."/>
        </authorList>
    </citation>
    <scope>NUCLEOTIDE SEQUENCE [LARGE SCALE GENOMIC DNA]</scope>
    <source>
        <strain evidence="2">Shaxun</strain>
        <tissue evidence="2">Muscle</tissue>
    </source>
</reference>
<accession>A0A2G8LBA4</accession>
<sequence>MGDMEMKKSITARLFREYDVEGKGELSPRQMQSLHEEIRLGGISLGQVKASMEYCCLMDDCCEPSELFDLLQEMDRRYFLVQDLRWEFALLDGEQKDLISEDQARFLFEVVHGNLFSQRRWEKFLNSRPVSGTGISFVEIEVDLCNIPSREAIALEQLEEQREQEERQRKYTEKKIAEELRRREFEAEKKRLQEEEIQKKKDEEERKKEEEGRLEKEREDEKRKQDEEEKGKKEALEREEVERREHEMEEKEAERLRELEIIEVQQALEAQRELERKAIALKEEERKEAEKDQNAEEEAIRAAELEKEAEEEARKAQEALKQAKNAEERRVAEEAEKAAKEKARREKHQRIRKELKVAIKKKDKDLITKSVKEFKSAKLADTDGDLKKAETILKRFKARDDLVKSMEIRTLESLEKAIDVVKKNGFEAYMPQEMAAANKMLLSLKRLKRLKDEILNLKQSTVAEIRSYSKPPAQVHKVMIATYILLGNKESELKDWKKMQALIGKTGKEGLKRRVMEADPNKIRHETATKVKGILSAFDLEQVRDVSAGAAIFFAWSSATEEDVLERERQRAEGITPTELKGGHKKIKTEMTSGSLTITI</sequence>
<proteinExistence type="predicted"/>
<dbReference type="EMBL" id="MRZV01000139">
    <property type="protein sequence ID" value="PIK57548.1"/>
    <property type="molecule type" value="Genomic_DNA"/>
</dbReference>
<dbReference type="Gene3D" id="1.20.920.20">
    <property type="match status" value="1"/>
</dbReference>
<gene>
    <name evidence="2" type="ORF">BSL78_05539</name>
</gene>
<dbReference type="AlphaFoldDB" id="A0A2G8LBA4"/>
<dbReference type="OrthoDB" id="6129702at2759"/>
<evidence type="ECO:0000256" key="1">
    <source>
        <dbReference type="SAM" id="MobiDB-lite"/>
    </source>
</evidence>
<feature type="compositionally biased region" description="Basic and acidic residues" evidence="1">
    <location>
        <begin position="324"/>
        <end position="344"/>
    </location>
</feature>
<protein>
    <submittedName>
        <fullName evidence="2">Putative trichohyalin isoform X2</fullName>
    </submittedName>
</protein>
<feature type="region of interest" description="Disordered" evidence="1">
    <location>
        <begin position="305"/>
        <end position="347"/>
    </location>
</feature>
<feature type="compositionally biased region" description="Basic and acidic residues" evidence="1">
    <location>
        <begin position="305"/>
        <end position="318"/>
    </location>
</feature>
<comment type="caution">
    <text evidence="2">The sequence shown here is derived from an EMBL/GenBank/DDBJ whole genome shotgun (WGS) entry which is preliminary data.</text>
</comment>
<feature type="region of interest" description="Disordered" evidence="1">
    <location>
        <begin position="195"/>
        <end position="256"/>
    </location>
</feature>
<evidence type="ECO:0000313" key="3">
    <source>
        <dbReference type="Proteomes" id="UP000230750"/>
    </source>
</evidence>
<dbReference type="SUPFAM" id="SSF47473">
    <property type="entry name" value="EF-hand"/>
    <property type="match status" value="1"/>
</dbReference>
<dbReference type="GO" id="GO:0030286">
    <property type="term" value="C:dynein complex"/>
    <property type="evidence" value="ECO:0007669"/>
    <property type="project" value="InterPro"/>
</dbReference>
<organism evidence="2 3">
    <name type="scientific">Stichopus japonicus</name>
    <name type="common">Sea cucumber</name>
    <dbReference type="NCBI Taxonomy" id="307972"/>
    <lineage>
        <taxon>Eukaryota</taxon>
        <taxon>Metazoa</taxon>
        <taxon>Echinodermata</taxon>
        <taxon>Eleutherozoa</taxon>
        <taxon>Echinozoa</taxon>
        <taxon>Holothuroidea</taxon>
        <taxon>Aspidochirotacea</taxon>
        <taxon>Aspidochirotida</taxon>
        <taxon>Stichopodidae</taxon>
        <taxon>Apostichopus</taxon>
    </lineage>
</organism>
<dbReference type="GO" id="GO:0007018">
    <property type="term" value="P:microtubule-based movement"/>
    <property type="evidence" value="ECO:0007669"/>
    <property type="project" value="InterPro"/>
</dbReference>
<keyword evidence="3" id="KW-1185">Reference proteome</keyword>
<dbReference type="PANTHER" id="PTHR22878">
    <property type="entry name" value="DYNEIN HEAVY CHAIN 6, AXONEMAL-LIKE-RELATED"/>
    <property type="match status" value="1"/>
</dbReference>
<name>A0A2G8LBA4_STIJA</name>
<evidence type="ECO:0000313" key="2">
    <source>
        <dbReference type="EMBL" id="PIK57548.1"/>
    </source>
</evidence>
<dbReference type="GO" id="GO:0051959">
    <property type="term" value="F:dynein light intermediate chain binding"/>
    <property type="evidence" value="ECO:0007669"/>
    <property type="project" value="InterPro"/>
</dbReference>
<dbReference type="InterPro" id="IPR026983">
    <property type="entry name" value="DHC"/>
</dbReference>
<dbReference type="InterPro" id="IPR011992">
    <property type="entry name" value="EF-hand-dom_pair"/>
</dbReference>
<dbReference type="Proteomes" id="UP000230750">
    <property type="component" value="Unassembled WGS sequence"/>
</dbReference>
<dbReference type="GO" id="GO:0045505">
    <property type="term" value="F:dynein intermediate chain binding"/>
    <property type="evidence" value="ECO:0007669"/>
    <property type="project" value="InterPro"/>
</dbReference>
<dbReference type="STRING" id="307972.A0A2G8LBA4"/>